<dbReference type="RefSeq" id="WP_099802404.1">
    <property type="nucleotide sequence ID" value="NZ_OCZC01000043.1"/>
</dbReference>
<feature type="region of interest" description="Disordered" evidence="1">
    <location>
        <begin position="1"/>
        <end position="40"/>
    </location>
</feature>
<reference evidence="2 3" key="1">
    <citation type="submission" date="2017-10" db="EMBL/GenBank/DDBJ databases">
        <authorList>
            <person name="Regsiter A."/>
            <person name="William W."/>
        </authorList>
    </citation>
    <scope>NUCLEOTIDE SEQUENCE [LARGE SCALE GENOMIC DNA]</scope>
    <source>
        <strain evidence="2 3">CFBP6991</strain>
    </source>
</reference>
<name>A0A7Z7NGB6_XANCH</name>
<feature type="compositionally biased region" description="Pro residues" evidence="1">
    <location>
        <begin position="1"/>
        <end position="10"/>
    </location>
</feature>
<protein>
    <recommendedName>
        <fullName evidence="4">DUF5681 domain-containing protein</fullName>
    </recommendedName>
</protein>
<comment type="caution">
    <text evidence="2">The sequence shown here is derived from an EMBL/GenBank/DDBJ whole genome shotgun (WGS) entry which is preliminary data.</text>
</comment>
<accession>A0A7Z7NGB6</accession>
<sequence>METDTTPPPADRNNGTDTASRDPQGRFGPGNPGRRRGARNKTTLAAMALLEKDSKRLTKKAIDMALAGDAAALRLCMERIAPPTRERVIQVDLPIPQTPADVPTTMRAILAAAAEGTITAGEAEKLGRCVETFARAHELADFDARLRALEGKDAR</sequence>
<evidence type="ECO:0000313" key="2">
    <source>
        <dbReference type="EMBL" id="SOO22516.1"/>
    </source>
</evidence>
<evidence type="ECO:0000256" key="1">
    <source>
        <dbReference type="SAM" id="MobiDB-lite"/>
    </source>
</evidence>
<evidence type="ECO:0000313" key="3">
    <source>
        <dbReference type="Proteomes" id="UP000234345"/>
    </source>
</evidence>
<organism evidence="2 3">
    <name type="scientific">Xanthomonas campestris pv. phaseoli</name>
    <dbReference type="NCBI Taxonomy" id="317013"/>
    <lineage>
        <taxon>Bacteria</taxon>
        <taxon>Pseudomonadati</taxon>
        <taxon>Pseudomonadota</taxon>
        <taxon>Gammaproteobacteria</taxon>
        <taxon>Lysobacterales</taxon>
        <taxon>Lysobacteraceae</taxon>
        <taxon>Xanthomonas</taxon>
    </lineage>
</organism>
<gene>
    <name evidence="2" type="ORF">XFF6991_150277</name>
</gene>
<dbReference type="Proteomes" id="UP000234345">
    <property type="component" value="Unassembled WGS sequence"/>
</dbReference>
<dbReference type="EMBL" id="OCZC01000043">
    <property type="protein sequence ID" value="SOO22516.1"/>
    <property type="molecule type" value="Genomic_DNA"/>
</dbReference>
<evidence type="ECO:0008006" key="4">
    <source>
        <dbReference type="Google" id="ProtNLM"/>
    </source>
</evidence>
<proteinExistence type="predicted"/>
<dbReference type="AlphaFoldDB" id="A0A7Z7NGB6"/>